<protein>
    <submittedName>
        <fullName evidence="1">Uncharacterized protein</fullName>
    </submittedName>
</protein>
<name>A0A3R7F179_CLOSI</name>
<accession>A0A3R7F179</accession>
<dbReference type="EMBL" id="NIRI02000042">
    <property type="protein sequence ID" value="KAG5448781.1"/>
    <property type="molecule type" value="Genomic_DNA"/>
</dbReference>
<proteinExistence type="predicted"/>
<evidence type="ECO:0000313" key="1">
    <source>
        <dbReference type="EMBL" id="KAG5448781.1"/>
    </source>
</evidence>
<sequence length="95" mass="11475">MEYDKYTHLQINLVFTGDSNESLVYDIHQLNVLHKDRLMFQLKFRQILPFEFNLVFVGDSAESLVYGILQLSVLHKGRPMFQLMRYWRYRSIFLV</sequence>
<reference evidence="1 2" key="2">
    <citation type="journal article" date="2021" name="Genomics">
        <title>High-quality reference genome for Clonorchis sinensis.</title>
        <authorList>
            <person name="Young N.D."/>
            <person name="Stroehlein A.J."/>
            <person name="Kinkar L."/>
            <person name="Wang T."/>
            <person name="Sohn W.M."/>
            <person name="Chang B.C.H."/>
            <person name="Kaur P."/>
            <person name="Weisz D."/>
            <person name="Dudchenko O."/>
            <person name="Aiden E.L."/>
            <person name="Korhonen P.K."/>
            <person name="Gasser R.B."/>
        </authorList>
    </citation>
    <scope>NUCLEOTIDE SEQUENCE [LARGE SCALE GENOMIC DNA]</scope>
    <source>
        <strain evidence="1">Cs-k2</strain>
    </source>
</reference>
<evidence type="ECO:0000313" key="2">
    <source>
        <dbReference type="Proteomes" id="UP000286415"/>
    </source>
</evidence>
<comment type="caution">
    <text evidence="1">The sequence shown here is derived from an EMBL/GenBank/DDBJ whole genome shotgun (WGS) entry which is preliminary data.</text>
</comment>
<organism evidence="1 2">
    <name type="scientific">Clonorchis sinensis</name>
    <name type="common">Chinese liver fluke</name>
    <dbReference type="NCBI Taxonomy" id="79923"/>
    <lineage>
        <taxon>Eukaryota</taxon>
        <taxon>Metazoa</taxon>
        <taxon>Spiralia</taxon>
        <taxon>Lophotrochozoa</taxon>
        <taxon>Platyhelminthes</taxon>
        <taxon>Trematoda</taxon>
        <taxon>Digenea</taxon>
        <taxon>Opisthorchiida</taxon>
        <taxon>Opisthorchiata</taxon>
        <taxon>Opisthorchiidae</taxon>
        <taxon>Clonorchis</taxon>
    </lineage>
</organism>
<reference evidence="1 2" key="1">
    <citation type="journal article" date="2018" name="Biotechnol. Adv.">
        <title>Improved genomic resources and new bioinformatic workflow for the carcinogenic parasite Clonorchis sinensis: Biotechnological implications.</title>
        <authorList>
            <person name="Wang D."/>
            <person name="Korhonen P.K."/>
            <person name="Gasser R.B."/>
            <person name="Young N.D."/>
        </authorList>
    </citation>
    <scope>NUCLEOTIDE SEQUENCE [LARGE SCALE GENOMIC DNA]</scope>
    <source>
        <strain evidence="1">Cs-k2</strain>
    </source>
</reference>
<dbReference type="AlphaFoldDB" id="A0A3R7F179"/>
<dbReference type="InParanoid" id="A0A3R7F179"/>
<keyword evidence="2" id="KW-1185">Reference proteome</keyword>
<dbReference type="Proteomes" id="UP000286415">
    <property type="component" value="Unassembled WGS sequence"/>
</dbReference>
<gene>
    <name evidence="1" type="ORF">CSKR_113324</name>
</gene>